<dbReference type="InterPro" id="IPR037143">
    <property type="entry name" value="4-PPantetheinyl_Trfase_dom_sf"/>
</dbReference>
<keyword evidence="4" id="KW-1185">Reference proteome</keyword>
<evidence type="ECO:0000313" key="4">
    <source>
        <dbReference type="Proteomes" id="UP000681075"/>
    </source>
</evidence>
<evidence type="ECO:0000256" key="1">
    <source>
        <dbReference type="ARBA" id="ARBA00022679"/>
    </source>
</evidence>
<name>A0A8S8XLE3_9PROT</name>
<evidence type="ECO:0000259" key="2">
    <source>
        <dbReference type="Pfam" id="PF01648"/>
    </source>
</evidence>
<gene>
    <name evidence="3" type="ORF">TMPK1_38770</name>
</gene>
<protein>
    <recommendedName>
        <fullName evidence="2">4'-phosphopantetheinyl transferase domain-containing protein</fullName>
    </recommendedName>
</protein>
<keyword evidence="1" id="KW-0808">Transferase</keyword>
<dbReference type="RefSeq" id="WP_420245210.1">
    <property type="nucleotide sequence ID" value="NZ_BOPV01000001.1"/>
</dbReference>
<evidence type="ECO:0000313" key="3">
    <source>
        <dbReference type="EMBL" id="GIL41640.1"/>
    </source>
</evidence>
<dbReference type="Pfam" id="PF01648">
    <property type="entry name" value="ACPS"/>
    <property type="match status" value="1"/>
</dbReference>
<dbReference type="Proteomes" id="UP000681075">
    <property type="component" value="Unassembled WGS sequence"/>
</dbReference>
<sequence length="153" mass="16345">MSTVLLLVDLADAPRDEGRRVAAALAAQQSNGTYSWTRSGDVGAFVWSDDGPIGVDLEQIREIEDWPRIAAAFLDADTRSAIWRAADPLDAFFAAWTSLESRGKAAGVGLTGPAPALPISPFRVEHDGKRFIGTVAGTRAALEPRWIARATLG</sequence>
<dbReference type="InterPro" id="IPR008278">
    <property type="entry name" value="4-PPantetheinyl_Trfase_dom"/>
</dbReference>
<comment type="caution">
    <text evidence="3">The sequence shown here is derived from an EMBL/GenBank/DDBJ whole genome shotgun (WGS) entry which is preliminary data.</text>
</comment>
<dbReference type="SUPFAM" id="SSF56214">
    <property type="entry name" value="4'-phosphopantetheinyl transferase"/>
    <property type="match status" value="1"/>
</dbReference>
<dbReference type="Gene3D" id="3.90.470.20">
    <property type="entry name" value="4'-phosphopantetheinyl transferase domain"/>
    <property type="match status" value="2"/>
</dbReference>
<reference evidence="3" key="1">
    <citation type="submission" date="2021-02" db="EMBL/GenBank/DDBJ databases">
        <title>Genome sequence of Rhodospirillales sp. strain TMPK1 isolated from soil.</title>
        <authorList>
            <person name="Nakai R."/>
            <person name="Kusada H."/>
            <person name="Tamaki H."/>
        </authorList>
    </citation>
    <scope>NUCLEOTIDE SEQUENCE</scope>
    <source>
        <strain evidence="3">TMPK1</strain>
    </source>
</reference>
<dbReference type="GO" id="GO:0008897">
    <property type="term" value="F:holo-[acyl-carrier-protein] synthase activity"/>
    <property type="evidence" value="ECO:0007669"/>
    <property type="project" value="InterPro"/>
</dbReference>
<dbReference type="AlphaFoldDB" id="A0A8S8XLE3"/>
<dbReference type="EMBL" id="BOPV01000001">
    <property type="protein sequence ID" value="GIL41640.1"/>
    <property type="molecule type" value="Genomic_DNA"/>
</dbReference>
<organism evidence="3 4">
    <name type="scientific">Roseiterribacter gracilis</name>
    <dbReference type="NCBI Taxonomy" id="2812848"/>
    <lineage>
        <taxon>Bacteria</taxon>
        <taxon>Pseudomonadati</taxon>
        <taxon>Pseudomonadota</taxon>
        <taxon>Alphaproteobacteria</taxon>
        <taxon>Rhodospirillales</taxon>
        <taxon>Roseiterribacteraceae</taxon>
        <taxon>Roseiterribacter</taxon>
    </lineage>
</organism>
<accession>A0A8S8XLE3</accession>
<feature type="domain" description="4'-phosphopantetheinyl transferase" evidence="2">
    <location>
        <begin position="52"/>
        <end position="120"/>
    </location>
</feature>
<dbReference type="GO" id="GO:0000287">
    <property type="term" value="F:magnesium ion binding"/>
    <property type="evidence" value="ECO:0007669"/>
    <property type="project" value="InterPro"/>
</dbReference>
<proteinExistence type="predicted"/>